<protein>
    <submittedName>
        <fullName evidence="1">Uncharacterized protein</fullName>
    </submittedName>
</protein>
<evidence type="ECO:0000313" key="1">
    <source>
        <dbReference type="EMBL" id="KAF2221026.1"/>
    </source>
</evidence>
<name>A0A6A6G5K2_9PEZI</name>
<evidence type="ECO:0000313" key="2">
    <source>
        <dbReference type="Proteomes" id="UP000799538"/>
    </source>
</evidence>
<dbReference type="Proteomes" id="UP000799538">
    <property type="component" value="Unassembled WGS sequence"/>
</dbReference>
<dbReference type="AlphaFoldDB" id="A0A6A6G5K2"/>
<dbReference type="EMBL" id="ML992511">
    <property type="protein sequence ID" value="KAF2221026.1"/>
    <property type="molecule type" value="Genomic_DNA"/>
</dbReference>
<reference evidence="2" key="1">
    <citation type="journal article" date="2020" name="Stud. Mycol.">
        <title>101 Dothideomycetes genomes: A test case for predicting lifestyles and emergence of pathogens.</title>
        <authorList>
            <person name="Haridas S."/>
            <person name="Albert R."/>
            <person name="Binder M."/>
            <person name="Bloem J."/>
            <person name="LaButti K."/>
            <person name="Salamov A."/>
            <person name="Andreopoulos B."/>
            <person name="Baker S."/>
            <person name="Barry K."/>
            <person name="Bills G."/>
            <person name="Bluhm B."/>
            <person name="Cannon C."/>
            <person name="Castanera R."/>
            <person name="Culley D."/>
            <person name="Daum C."/>
            <person name="Ezra D."/>
            <person name="Gonzalez J."/>
            <person name="Henrissat B."/>
            <person name="Kuo A."/>
            <person name="Liang C."/>
            <person name="Lipzen A."/>
            <person name="Lutzoni F."/>
            <person name="Magnuson J."/>
            <person name="Mondo S."/>
            <person name="Nolan M."/>
            <person name="Ohm R."/>
            <person name="Pangilinan J."/>
            <person name="Park H.-J."/>
            <person name="Ramirez L."/>
            <person name="Alfaro M."/>
            <person name="Sun H."/>
            <person name="Tritt A."/>
            <person name="Yoshinaga Y."/>
            <person name="Zwiers L.-H."/>
            <person name="Turgeon B."/>
            <person name="Goodwin S."/>
            <person name="Spatafora J."/>
            <person name="Crous P."/>
            <person name="Grigoriev I."/>
        </authorList>
    </citation>
    <scope>NUCLEOTIDE SEQUENCE [LARGE SCALE GENOMIC DNA]</scope>
    <source>
        <strain evidence="2">CECT 20119</strain>
    </source>
</reference>
<keyword evidence="2" id="KW-1185">Reference proteome</keyword>
<organism evidence="1 2">
    <name type="scientific">Elsinoe ampelina</name>
    <dbReference type="NCBI Taxonomy" id="302913"/>
    <lineage>
        <taxon>Eukaryota</taxon>
        <taxon>Fungi</taxon>
        <taxon>Dikarya</taxon>
        <taxon>Ascomycota</taxon>
        <taxon>Pezizomycotina</taxon>
        <taxon>Dothideomycetes</taxon>
        <taxon>Dothideomycetidae</taxon>
        <taxon>Myriangiales</taxon>
        <taxon>Elsinoaceae</taxon>
        <taxon>Elsinoe</taxon>
    </lineage>
</organism>
<proteinExistence type="predicted"/>
<gene>
    <name evidence="1" type="ORF">BDZ85DRAFT_203176</name>
</gene>
<sequence length="52" mass="5848">MRLTPLAQLRVSERIIPAWKLTPNTTIINKPLLIYHSAFSDATPSALESHFS</sequence>
<dbReference type="OrthoDB" id="2589563at2759"/>
<accession>A0A6A6G5K2</accession>